<name>A0A2H3CE47_ARMGA</name>
<evidence type="ECO:0000256" key="1">
    <source>
        <dbReference type="SAM" id="MobiDB-lite"/>
    </source>
</evidence>
<reference evidence="3" key="1">
    <citation type="journal article" date="2017" name="Nat. Ecol. Evol.">
        <title>Genome expansion and lineage-specific genetic innovations in the forest pathogenic fungi Armillaria.</title>
        <authorList>
            <person name="Sipos G."/>
            <person name="Prasanna A.N."/>
            <person name="Walter M.C."/>
            <person name="O'Connor E."/>
            <person name="Balint B."/>
            <person name="Krizsan K."/>
            <person name="Kiss B."/>
            <person name="Hess J."/>
            <person name="Varga T."/>
            <person name="Slot J."/>
            <person name="Riley R."/>
            <person name="Boka B."/>
            <person name="Rigling D."/>
            <person name="Barry K."/>
            <person name="Lee J."/>
            <person name="Mihaltcheva S."/>
            <person name="LaButti K."/>
            <person name="Lipzen A."/>
            <person name="Waldron R."/>
            <person name="Moloney N.M."/>
            <person name="Sperisen C."/>
            <person name="Kredics L."/>
            <person name="Vagvoelgyi C."/>
            <person name="Patrignani A."/>
            <person name="Fitzpatrick D."/>
            <person name="Nagy I."/>
            <person name="Doyle S."/>
            <person name="Anderson J.B."/>
            <person name="Grigoriev I.V."/>
            <person name="Gueldener U."/>
            <person name="Muensterkoetter M."/>
            <person name="Nagy L.G."/>
        </authorList>
    </citation>
    <scope>NUCLEOTIDE SEQUENCE [LARGE SCALE GENOMIC DNA]</scope>
    <source>
        <strain evidence="3">Ar21-2</strain>
    </source>
</reference>
<proteinExistence type="predicted"/>
<accession>A0A2H3CE47</accession>
<evidence type="ECO:0000313" key="2">
    <source>
        <dbReference type="EMBL" id="PBK81369.1"/>
    </source>
</evidence>
<protein>
    <submittedName>
        <fullName evidence="2">Uncharacterized protein</fullName>
    </submittedName>
</protein>
<keyword evidence="3" id="KW-1185">Reference proteome</keyword>
<feature type="region of interest" description="Disordered" evidence="1">
    <location>
        <begin position="1"/>
        <end position="38"/>
    </location>
</feature>
<organism evidence="2 3">
    <name type="scientific">Armillaria gallica</name>
    <name type="common">Bulbous honey fungus</name>
    <name type="synonym">Armillaria bulbosa</name>
    <dbReference type="NCBI Taxonomy" id="47427"/>
    <lineage>
        <taxon>Eukaryota</taxon>
        <taxon>Fungi</taxon>
        <taxon>Dikarya</taxon>
        <taxon>Basidiomycota</taxon>
        <taxon>Agaricomycotina</taxon>
        <taxon>Agaricomycetes</taxon>
        <taxon>Agaricomycetidae</taxon>
        <taxon>Agaricales</taxon>
        <taxon>Marasmiineae</taxon>
        <taxon>Physalacriaceae</taxon>
        <taxon>Armillaria</taxon>
    </lineage>
</organism>
<dbReference type="InParanoid" id="A0A2H3CE47"/>
<dbReference type="Proteomes" id="UP000217790">
    <property type="component" value="Unassembled WGS sequence"/>
</dbReference>
<gene>
    <name evidence="2" type="ORF">ARMGADRAFT_1171465</name>
</gene>
<dbReference type="AlphaFoldDB" id="A0A2H3CE47"/>
<dbReference type="OrthoDB" id="10279542at2759"/>
<sequence>MPPSEKRPAQRTTPYQVNRRKVSRRMRPPEASELPSTDETLGGGIMLRYKNGNGKVYNETLIPRDQEAVGRKWLPLIIPWLYGGINVDYDGLMRMVQGCKRSWEAPKPKDDALFRTFYFTPSLQIRVWNPNVFYPGKIVRAFGLDFVNSLGEPQSVHTVVKIEAGPRIPGSVEKEGDVLKALDDLGVQAFDFDKIPSRYAVGREYTFTLGKDSRTYTFSQDLLALTRPGSHP</sequence>
<evidence type="ECO:0000313" key="3">
    <source>
        <dbReference type="Proteomes" id="UP000217790"/>
    </source>
</evidence>
<dbReference type="EMBL" id="KZ293731">
    <property type="protein sequence ID" value="PBK81369.1"/>
    <property type="molecule type" value="Genomic_DNA"/>
</dbReference>